<feature type="domain" description="ChrR-like cupin" evidence="1">
    <location>
        <begin position="11"/>
        <end position="114"/>
    </location>
</feature>
<name>A0ABV3U8A3_9GAMM</name>
<dbReference type="Pfam" id="PF12973">
    <property type="entry name" value="Cupin_7"/>
    <property type="match status" value="2"/>
</dbReference>
<evidence type="ECO:0000313" key="2">
    <source>
        <dbReference type="EMBL" id="MEX1670178.1"/>
    </source>
</evidence>
<dbReference type="CDD" id="cd20303">
    <property type="entry name" value="cupin_ChrR_1"/>
    <property type="match status" value="2"/>
</dbReference>
<organism evidence="2 3">
    <name type="scientific">Zhongshania guokunii</name>
    <dbReference type="NCBI Taxonomy" id="641783"/>
    <lineage>
        <taxon>Bacteria</taxon>
        <taxon>Pseudomonadati</taxon>
        <taxon>Pseudomonadota</taxon>
        <taxon>Gammaproteobacteria</taxon>
        <taxon>Cellvibrionales</taxon>
        <taxon>Spongiibacteraceae</taxon>
        <taxon>Zhongshania</taxon>
    </lineage>
</organism>
<dbReference type="Proteomes" id="UP001557485">
    <property type="component" value="Unassembled WGS sequence"/>
</dbReference>
<keyword evidence="3" id="KW-1185">Reference proteome</keyword>
<dbReference type="InterPro" id="IPR025979">
    <property type="entry name" value="ChrR-like_cupin_dom"/>
</dbReference>
<proteinExistence type="predicted"/>
<accession>A0ABV3U8A3</accession>
<dbReference type="Gene3D" id="2.60.120.10">
    <property type="entry name" value="Jelly Rolls"/>
    <property type="match status" value="1"/>
</dbReference>
<protein>
    <submittedName>
        <fullName evidence="2">Cupin domain-containing protein</fullName>
    </submittedName>
</protein>
<feature type="domain" description="ChrR-like cupin" evidence="1">
    <location>
        <begin position="121"/>
        <end position="220"/>
    </location>
</feature>
<sequence>MTTLLNANFGQRIVIRPADYRWVDSPMPGVERMMLDRIGDEVARATSIVRYAPFSEFSSHLHSGGEEFLVLDGVFADEHQNYPPGSYVRNPIGSSHTPKIGKEGATIFVKLHQFSEADAAQKVIDTNAESWRQGLVDGLSVMSLHEFEGEHVALVKWAPNTQFNTHQHWGGEEIFVLEGTFHDEHGSYPKGSWLRSPHLSQHTPFTKDDGALIYVKAGHLNT</sequence>
<dbReference type="InterPro" id="IPR011051">
    <property type="entry name" value="RmlC_Cupin_sf"/>
</dbReference>
<dbReference type="SUPFAM" id="SSF51182">
    <property type="entry name" value="RmlC-like cupins"/>
    <property type="match status" value="2"/>
</dbReference>
<dbReference type="EMBL" id="JBFRYA010000014">
    <property type="protein sequence ID" value="MEX1670178.1"/>
    <property type="molecule type" value="Genomic_DNA"/>
</dbReference>
<evidence type="ECO:0000259" key="1">
    <source>
        <dbReference type="Pfam" id="PF12973"/>
    </source>
</evidence>
<dbReference type="RefSeq" id="WP_368382527.1">
    <property type="nucleotide sequence ID" value="NZ_JBFRYA010000014.1"/>
</dbReference>
<gene>
    <name evidence="2" type="ORF">AB4876_14755</name>
</gene>
<reference evidence="2 3" key="1">
    <citation type="journal article" date="2011" name="Int. J. Syst. Evol. Microbiol.">
        <title>Zhongshania antarctica gen. nov., sp. nov. and Zhongshania guokunii sp. nov., gammaproteobacteria respectively isolated from coastal attached (fast) ice and surface seawater of the Antarctic.</title>
        <authorList>
            <person name="Li H.J."/>
            <person name="Zhang X.Y."/>
            <person name="Chen C.X."/>
            <person name="Zhang Y.J."/>
            <person name="Gao Z.M."/>
            <person name="Yu Y."/>
            <person name="Chen X.L."/>
            <person name="Chen B."/>
            <person name="Zhang Y.Z."/>
        </authorList>
    </citation>
    <scope>NUCLEOTIDE SEQUENCE [LARGE SCALE GENOMIC DNA]</scope>
    <source>
        <strain evidence="2 3">ZS6-22T</strain>
    </source>
</reference>
<comment type="caution">
    <text evidence="2">The sequence shown here is derived from an EMBL/GenBank/DDBJ whole genome shotgun (WGS) entry which is preliminary data.</text>
</comment>
<dbReference type="InterPro" id="IPR014710">
    <property type="entry name" value="RmlC-like_jellyroll"/>
</dbReference>
<evidence type="ECO:0000313" key="3">
    <source>
        <dbReference type="Proteomes" id="UP001557485"/>
    </source>
</evidence>